<reference evidence="2" key="1">
    <citation type="journal article" date="2023" name="Mol. Phylogenet. Evol.">
        <title>Genome-scale phylogeny and comparative genomics of the fungal order Sordariales.</title>
        <authorList>
            <person name="Hensen N."/>
            <person name="Bonometti L."/>
            <person name="Westerberg I."/>
            <person name="Brannstrom I.O."/>
            <person name="Guillou S."/>
            <person name="Cros-Aarteil S."/>
            <person name="Calhoun S."/>
            <person name="Haridas S."/>
            <person name="Kuo A."/>
            <person name="Mondo S."/>
            <person name="Pangilinan J."/>
            <person name="Riley R."/>
            <person name="LaButti K."/>
            <person name="Andreopoulos B."/>
            <person name="Lipzen A."/>
            <person name="Chen C."/>
            <person name="Yan M."/>
            <person name="Daum C."/>
            <person name="Ng V."/>
            <person name="Clum A."/>
            <person name="Steindorff A."/>
            <person name="Ohm R.A."/>
            <person name="Martin F."/>
            <person name="Silar P."/>
            <person name="Natvig D.O."/>
            <person name="Lalanne C."/>
            <person name="Gautier V."/>
            <person name="Ament-Velasquez S.L."/>
            <person name="Kruys A."/>
            <person name="Hutchinson M.I."/>
            <person name="Powell A.J."/>
            <person name="Barry K."/>
            <person name="Miller A.N."/>
            <person name="Grigoriev I.V."/>
            <person name="Debuchy R."/>
            <person name="Gladieux P."/>
            <person name="Hiltunen Thoren M."/>
            <person name="Johannesson H."/>
        </authorList>
    </citation>
    <scope>NUCLEOTIDE SEQUENCE</scope>
    <source>
        <strain evidence="2">CBS 958.72</strain>
    </source>
</reference>
<proteinExistence type="predicted"/>
<dbReference type="Proteomes" id="UP001287356">
    <property type="component" value="Unassembled WGS sequence"/>
</dbReference>
<sequence>MPSYSKPPSWPSVSPPASTTGGTDRSSSTSAVPETLASGPIDLENQDQPENAFAATFTCELRMLARGRLSGNIDSCCQSVRKIVKVVEVCGDGVPGGCAFRGMKPYTGRHAAVPVCARGPACMLCKGGMLGTRSARVMFDDVPTRCCEAACLRAGSWYAAAAVGRYARDRRLYLPGLGAIWRIVVDVPHRLRAGESFVPSAGQLRGNGERGATAYREGKLWRSVVAALLRARCCLMYSPWRHVRDWLGAIDIDDVVSLRAGLVAAVRLVVGVDQHP</sequence>
<comment type="caution">
    <text evidence="2">The sequence shown here is derived from an EMBL/GenBank/DDBJ whole genome shotgun (WGS) entry which is preliminary data.</text>
</comment>
<evidence type="ECO:0000256" key="1">
    <source>
        <dbReference type="SAM" id="MobiDB-lite"/>
    </source>
</evidence>
<reference evidence="2" key="2">
    <citation type="submission" date="2023-06" db="EMBL/GenBank/DDBJ databases">
        <authorList>
            <consortium name="Lawrence Berkeley National Laboratory"/>
            <person name="Haridas S."/>
            <person name="Hensen N."/>
            <person name="Bonometti L."/>
            <person name="Westerberg I."/>
            <person name="Brannstrom I.O."/>
            <person name="Guillou S."/>
            <person name="Cros-Aarteil S."/>
            <person name="Calhoun S."/>
            <person name="Kuo A."/>
            <person name="Mondo S."/>
            <person name="Pangilinan J."/>
            <person name="Riley R."/>
            <person name="Labutti K."/>
            <person name="Andreopoulos B."/>
            <person name="Lipzen A."/>
            <person name="Chen C."/>
            <person name="Yanf M."/>
            <person name="Daum C."/>
            <person name="Ng V."/>
            <person name="Clum A."/>
            <person name="Steindorff A."/>
            <person name="Ohm R."/>
            <person name="Martin F."/>
            <person name="Silar P."/>
            <person name="Natvig D."/>
            <person name="Lalanne C."/>
            <person name="Gautier V."/>
            <person name="Ament-Velasquez S.L."/>
            <person name="Kruys A."/>
            <person name="Hutchinson M.I."/>
            <person name="Powell A.J."/>
            <person name="Barry K."/>
            <person name="Miller A.N."/>
            <person name="Grigoriev I.V."/>
            <person name="Debuchy R."/>
            <person name="Gladieux P."/>
            <person name="Thoren M.H."/>
            <person name="Johannesson H."/>
        </authorList>
    </citation>
    <scope>NUCLEOTIDE SEQUENCE</scope>
    <source>
        <strain evidence="2">CBS 958.72</strain>
    </source>
</reference>
<evidence type="ECO:0000313" key="2">
    <source>
        <dbReference type="EMBL" id="KAK3364850.1"/>
    </source>
</evidence>
<evidence type="ECO:0000313" key="3">
    <source>
        <dbReference type="Proteomes" id="UP001287356"/>
    </source>
</evidence>
<protein>
    <submittedName>
        <fullName evidence="2">Uncharacterized protein</fullName>
    </submittedName>
</protein>
<feature type="region of interest" description="Disordered" evidence="1">
    <location>
        <begin position="1"/>
        <end position="47"/>
    </location>
</feature>
<keyword evidence="3" id="KW-1185">Reference proteome</keyword>
<organism evidence="2 3">
    <name type="scientific">Lasiosphaeria ovina</name>
    <dbReference type="NCBI Taxonomy" id="92902"/>
    <lineage>
        <taxon>Eukaryota</taxon>
        <taxon>Fungi</taxon>
        <taxon>Dikarya</taxon>
        <taxon>Ascomycota</taxon>
        <taxon>Pezizomycotina</taxon>
        <taxon>Sordariomycetes</taxon>
        <taxon>Sordariomycetidae</taxon>
        <taxon>Sordariales</taxon>
        <taxon>Lasiosphaeriaceae</taxon>
        <taxon>Lasiosphaeria</taxon>
    </lineage>
</organism>
<gene>
    <name evidence="2" type="ORF">B0T24DRAFT_598177</name>
</gene>
<name>A0AAE0JVH9_9PEZI</name>
<accession>A0AAE0JVH9</accession>
<feature type="compositionally biased region" description="Low complexity" evidence="1">
    <location>
        <begin position="15"/>
        <end position="30"/>
    </location>
</feature>
<dbReference type="EMBL" id="JAULSN010000009">
    <property type="protein sequence ID" value="KAK3364850.1"/>
    <property type="molecule type" value="Genomic_DNA"/>
</dbReference>
<dbReference type="AlphaFoldDB" id="A0AAE0JVH9"/>